<evidence type="ECO:0000313" key="2">
    <source>
        <dbReference type="EMBL" id="CAD6942380.1"/>
    </source>
</evidence>
<gene>
    <name evidence="2" type="ORF">JKILLFL_G7421</name>
</gene>
<dbReference type="AlphaFoldDB" id="A0A9N8QIV8"/>
<proteinExistence type="predicted"/>
<evidence type="ECO:0000256" key="1">
    <source>
        <dbReference type="SAM" id="MobiDB-lite"/>
    </source>
</evidence>
<name>A0A9N8QIV8_9BASI</name>
<accession>A0A9N8QIV8</accession>
<evidence type="ECO:0000313" key="3">
    <source>
        <dbReference type="Proteomes" id="UP000836404"/>
    </source>
</evidence>
<organism evidence="2 3">
    <name type="scientific">Tilletia laevis</name>
    <dbReference type="NCBI Taxonomy" id="157183"/>
    <lineage>
        <taxon>Eukaryota</taxon>
        <taxon>Fungi</taxon>
        <taxon>Dikarya</taxon>
        <taxon>Basidiomycota</taxon>
        <taxon>Ustilaginomycotina</taxon>
        <taxon>Exobasidiomycetes</taxon>
        <taxon>Tilletiales</taxon>
        <taxon>Tilletiaceae</taxon>
        <taxon>Tilletia</taxon>
    </lineage>
</organism>
<feature type="region of interest" description="Disordered" evidence="1">
    <location>
        <begin position="1"/>
        <end position="36"/>
    </location>
</feature>
<feature type="non-terminal residue" evidence="2">
    <location>
        <position position="1"/>
    </location>
</feature>
<sequence length="49" mass="4900">GVDHALVVDVDEKNAGASASSDRGVDSEFESPGLADTDVDVGTVAIVRG</sequence>
<keyword evidence="3" id="KW-1185">Reference proteome</keyword>
<dbReference type="Proteomes" id="UP000836404">
    <property type="component" value="Unassembled WGS sequence"/>
</dbReference>
<comment type="caution">
    <text evidence="2">The sequence shown here is derived from an EMBL/GenBank/DDBJ whole genome shotgun (WGS) entry which is preliminary data.</text>
</comment>
<reference evidence="2 3" key="1">
    <citation type="submission" date="2020-10" db="EMBL/GenBank/DDBJ databases">
        <authorList>
            <person name="Sedaghatjoo S."/>
        </authorList>
    </citation>
    <scope>NUCLEOTIDE SEQUENCE [LARGE SCALE GENOMIC DNA]</scope>
    <source>
        <strain evidence="2 3">LLFL</strain>
    </source>
</reference>
<dbReference type="EMBL" id="CAJHJF010004384">
    <property type="protein sequence ID" value="CAD6942380.1"/>
    <property type="molecule type" value="Genomic_DNA"/>
</dbReference>
<protein>
    <submittedName>
        <fullName evidence="2">Uncharacterized protein</fullName>
    </submittedName>
</protein>